<feature type="region of interest" description="Disordered" evidence="1">
    <location>
        <begin position="189"/>
        <end position="216"/>
    </location>
</feature>
<sequence length="414" mass="46419">MSLIGGFSRGSLVSPNLEFRRCYIPTSFHPHRLSRSLFIRHAPGNPAPINERSTTVCANQGQFTQKGSDLRSRQQPMEKQCRLEYIQYCEFQRVAKKNNANDVRPTPQPLITSECGNAPPPQNPAKEKEKEKKFSNRGFAGLTGGLSELRRDVQGVLTSGLCVLCGLVRETSSARREIQLLQPYGWYKGPHKGPSTPPALSFGNDERERENVSAEKQFSVGTPRLAMRSQRDRSTPSLSYGPTYVTSWLGFASYRFRIADQSMHAIPSLSIPQQEWRDLAVNSRRQGPTISCSRAYTPHLPPETLANPKFVSVIRPGFIVPGHETTAEEYATCIQVDLKQGLQKCSFYCEQPILELSRSFSASTERITRNRKISRINLRTSLHLNTCSPKVILAIGSQFIRHALDDSEPIADLQ</sequence>
<evidence type="ECO:0000256" key="1">
    <source>
        <dbReference type="SAM" id="MobiDB-lite"/>
    </source>
</evidence>
<organism evidence="2 3">
    <name type="scientific">Dryococelus australis</name>
    <dbReference type="NCBI Taxonomy" id="614101"/>
    <lineage>
        <taxon>Eukaryota</taxon>
        <taxon>Metazoa</taxon>
        <taxon>Ecdysozoa</taxon>
        <taxon>Arthropoda</taxon>
        <taxon>Hexapoda</taxon>
        <taxon>Insecta</taxon>
        <taxon>Pterygota</taxon>
        <taxon>Neoptera</taxon>
        <taxon>Polyneoptera</taxon>
        <taxon>Phasmatodea</taxon>
        <taxon>Verophasmatodea</taxon>
        <taxon>Anareolatae</taxon>
        <taxon>Phasmatidae</taxon>
        <taxon>Eurycanthinae</taxon>
        <taxon>Dryococelus</taxon>
    </lineage>
</organism>
<proteinExistence type="predicted"/>
<dbReference type="EMBL" id="JARBHB010000017">
    <property type="protein sequence ID" value="KAJ8865797.1"/>
    <property type="molecule type" value="Genomic_DNA"/>
</dbReference>
<feature type="region of interest" description="Disordered" evidence="1">
    <location>
        <begin position="100"/>
        <end position="133"/>
    </location>
</feature>
<evidence type="ECO:0000313" key="2">
    <source>
        <dbReference type="EMBL" id="KAJ8865797.1"/>
    </source>
</evidence>
<reference evidence="2 3" key="1">
    <citation type="submission" date="2023-02" db="EMBL/GenBank/DDBJ databases">
        <title>LHISI_Scaffold_Assembly.</title>
        <authorList>
            <person name="Stuart O.P."/>
            <person name="Cleave R."/>
            <person name="Magrath M.J.L."/>
            <person name="Mikheyev A.S."/>
        </authorList>
    </citation>
    <scope>NUCLEOTIDE SEQUENCE [LARGE SCALE GENOMIC DNA]</scope>
    <source>
        <strain evidence="2">Daus_M_001</strain>
        <tissue evidence="2">Leg muscle</tissue>
    </source>
</reference>
<comment type="caution">
    <text evidence="2">The sequence shown here is derived from an EMBL/GenBank/DDBJ whole genome shotgun (WGS) entry which is preliminary data.</text>
</comment>
<protein>
    <submittedName>
        <fullName evidence="2">Uncharacterized protein</fullName>
    </submittedName>
</protein>
<feature type="compositionally biased region" description="Basic and acidic residues" evidence="1">
    <location>
        <begin position="204"/>
        <end position="213"/>
    </location>
</feature>
<dbReference type="Proteomes" id="UP001159363">
    <property type="component" value="Chromosome 16"/>
</dbReference>
<name>A0ABQ9G327_9NEOP</name>
<keyword evidence="3" id="KW-1185">Reference proteome</keyword>
<gene>
    <name evidence="2" type="ORF">PR048_033319</name>
</gene>
<evidence type="ECO:0000313" key="3">
    <source>
        <dbReference type="Proteomes" id="UP001159363"/>
    </source>
</evidence>
<accession>A0ABQ9G327</accession>